<evidence type="ECO:0000313" key="2">
    <source>
        <dbReference type="EMBL" id="OAQ20777.1"/>
    </source>
</evidence>
<dbReference type="Pfam" id="PF07238">
    <property type="entry name" value="PilZ"/>
    <property type="match status" value="1"/>
</dbReference>
<dbReference type="Gene3D" id="2.40.10.220">
    <property type="entry name" value="predicted glycosyltransferase like domains"/>
    <property type="match status" value="1"/>
</dbReference>
<organism evidence="2 3">
    <name type="scientific">Thermosulfurimonas dismutans</name>
    <dbReference type="NCBI Taxonomy" id="999894"/>
    <lineage>
        <taxon>Bacteria</taxon>
        <taxon>Pseudomonadati</taxon>
        <taxon>Thermodesulfobacteriota</taxon>
        <taxon>Thermodesulfobacteria</taxon>
        <taxon>Thermodesulfobacteriales</taxon>
        <taxon>Thermodesulfobacteriaceae</taxon>
        <taxon>Thermosulfurimonas</taxon>
    </lineage>
</organism>
<name>A0A179D3Y7_9BACT</name>
<dbReference type="InterPro" id="IPR009875">
    <property type="entry name" value="PilZ_domain"/>
</dbReference>
<feature type="domain" description="PilZ" evidence="1">
    <location>
        <begin position="4"/>
        <end position="77"/>
    </location>
</feature>
<sequence length="90" mass="10201">MCKVELLDLSAAGARVRGNLYRIKEGDEIYLSIAFKPPIKAKGIIRWCKKTEEGLEAGIEFTYMDFKTQQHLQAFLSQIALASMSDAYLR</sequence>
<proteinExistence type="predicted"/>
<dbReference type="STRING" id="999894.TDIS_1066"/>
<dbReference type="SUPFAM" id="SSF141371">
    <property type="entry name" value="PilZ domain-like"/>
    <property type="match status" value="1"/>
</dbReference>
<dbReference type="AlphaFoldDB" id="A0A179D3Y7"/>
<dbReference type="Proteomes" id="UP000078390">
    <property type="component" value="Unassembled WGS sequence"/>
</dbReference>
<keyword evidence="3" id="KW-1185">Reference proteome</keyword>
<dbReference type="GO" id="GO:0035438">
    <property type="term" value="F:cyclic-di-GMP binding"/>
    <property type="evidence" value="ECO:0007669"/>
    <property type="project" value="InterPro"/>
</dbReference>
<reference evidence="2 3" key="1">
    <citation type="submission" date="2016-04" db="EMBL/GenBank/DDBJ databases">
        <title>Genome analysis of Thermosulfurimonas dismutans, the first thermophilic sulfur-disproportionating bacterium of the phylum Thermodesulfobacteria.</title>
        <authorList>
            <person name="Mardanov A.V."/>
            <person name="Beletsky A.V."/>
            <person name="Kadnikov V.V."/>
            <person name="Slobodkin A.I."/>
            <person name="Ravin N.V."/>
        </authorList>
    </citation>
    <scope>NUCLEOTIDE SEQUENCE [LARGE SCALE GENOMIC DNA]</scope>
    <source>
        <strain evidence="2 3">S95</strain>
    </source>
</reference>
<gene>
    <name evidence="2" type="ORF">TDIS_1066</name>
</gene>
<protein>
    <recommendedName>
        <fullName evidence="1">PilZ domain-containing protein</fullName>
    </recommendedName>
</protein>
<evidence type="ECO:0000259" key="1">
    <source>
        <dbReference type="Pfam" id="PF07238"/>
    </source>
</evidence>
<accession>A0A179D3Y7</accession>
<comment type="caution">
    <text evidence="2">The sequence shown here is derived from an EMBL/GenBank/DDBJ whole genome shotgun (WGS) entry which is preliminary data.</text>
</comment>
<dbReference type="EMBL" id="LWLG01000006">
    <property type="protein sequence ID" value="OAQ20777.1"/>
    <property type="molecule type" value="Genomic_DNA"/>
</dbReference>
<evidence type="ECO:0000313" key="3">
    <source>
        <dbReference type="Proteomes" id="UP000078390"/>
    </source>
</evidence>